<name>A0ABC8SWZ4_9AQUA</name>
<feature type="non-terminal residue" evidence="1">
    <location>
        <position position="1"/>
    </location>
</feature>
<dbReference type="EMBL" id="CAUOFW020003680">
    <property type="protein sequence ID" value="CAK9161440.1"/>
    <property type="molecule type" value="Genomic_DNA"/>
</dbReference>
<reference evidence="1 2" key="1">
    <citation type="submission" date="2024-02" db="EMBL/GenBank/DDBJ databases">
        <authorList>
            <person name="Vignale AGUSTIN F."/>
            <person name="Sosa J E."/>
            <person name="Modenutti C."/>
        </authorList>
    </citation>
    <scope>NUCLEOTIDE SEQUENCE [LARGE SCALE GENOMIC DNA]</scope>
</reference>
<gene>
    <name evidence="1" type="ORF">ILEXP_LOCUS30240</name>
</gene>
<comment type="caution">
    <text evidence="1">The sequence shown here is derived from an EMBL/GenBank/DDBJ whole genome shotgun (WGS) entry which is preliminary data.</text>
</comment>
<proteinExistence type="predicted"/>
<accession>A0ABC8SWZ4</accession>
<evidence type="ECO:0000313" key="2">
    <source>
        <dbReference type="Proteomes" id="UP001642360"/>
    </source>
</evidence>
<organism evidence="1 2">
    <name type="scientific">Ilex paraguariensis</name>
    <name type="common">yerba mate</name>
    <dbReference type="NCBI Taxonomy" id="185542"/>
    <lineage>
        <taxon>Eukaryota</taxon>
        <taxon>Viridiplantae</taxon>
        <taxon>Streptophyta</taxon>
        <taxon>Embryophyta</taxon>
        <taxon>Tracheophyta</taxon>
        <taxon>Spermatophyta</taxon>
        <taxon>Magnoliopsida</taxon>
        <taxon>eudicotyledons</taxon>
        <taxon>Gunneridae</taxon>
        <taxon>Pentapetalae</taxon>
        <taxon>asterids</taxon>
        <taxon>campanulids</taxon>
        <taxon>Aquifoliales</taxon>
        <taxon>Aquifoliaceae</taxon>
        <taxon>Ilex</taxon>
    </lineage>
</organism>
<dbReference type="AlphaFoldDB" id="A0ABC8SWZ4"/>
<keyword evidence="2" id="KW-1185">Reference proteome</keyword>
<protein>
    <submittedName>
        <fullName evidence="1">Uncharacterized protein</fullName>
    </submittedName>
</protein>
<evidence type="ECO:0000313" key="1">
    <source>
        <dbReference type="EMBL" id="CAK9161440.1"/>
    </source>
</evidence>
<dbReference type="Proteomes" id="UP001642360">
    <property type="component" value="Unassembled WGS sequence"/>
</dbReference>
<sequence length="102" mass="11670">TSRLTNTRNVEEWESKNHQIISSFRNTSTPSMSHQFGRFNTLIDIFELVQAFLLHRNPLPTLEQAISELLSKATHFGTVRSSHPNIVLATHRPRGNQLSQPH</sequence>